<protein>
    <recommendedName>
        <fullName evidence="3">Ribosome modulation factor</fullName>
    </recommendedName>
</protein>
<evidence type="ECO:0000313" key="1">
    <source>
        <dbReference type="EMBL" id="CAB3754694.1"/>
    </source>
</evidence>
<evidence type="ECO:0008006" key="3">
    <source>
        <dbReference type="Google" id="ProtNLM"/>
    </source>
</evidence>
<reference evidence="1 2" key="1">
    <citation type="submission" date="2020-04" db="EMBL/GenBank/DDBJ databases">
        <authorList>
            <person name="De Canck E."/>
        </authorList>
    </citation>
    <scope>NUCLEOTIDE SEQUENCE [LARGE SCALE GENOMIC DNA]</scope>
    <source>
        <strain evidence="1 2">LMG 29739</strain>
    </source>
</reference>
<sequence>MWKKLAHLFLKWMFGKDVADPEIDVVALMDKGRAAYDTKAECPYARGTRQRKAWMRGWTEADHENLMLW</sequence>
<dbReference type="Proteomes" id="UP000494329">
    <property type="component" value="Unassembled WGS sequence"/>
</dbReference>
<dbReference type="EMBL" id="CADIKF010000012">
    <property type="protein sequence ID" value="CAB3754694.1"/>
    <property type="molecule type" value="Genomic_DNA"/>
</dbReference>
<dbReference type="InterPro" id="IPR007040">
    <property type="entry name" value="Ribosome_modulation_factor"/>
</dbReference>
<proteinExistence type="predicted"/>
<keyword evidence="2" id="KW-1185">Reference proteome</keyword>
<evidence type="ECO:0000313" key="2">
    <source>
        <dbReference type="Proteomes" id="UP000494329"/>
    </source>
</evidence>
<organism evidence="1 2">
    <name type="scientific">Paraburkholderia solisilvae</name>
    <dbReference type="NCBI Taxonomy" id="624376"/>
    <lineage>
        <taxon>Bacteria</taxon>
        <taxon>Pseudomonadati</taxon>
        <taxon>Pseudomonadota</taxon>
        <taxon>Betaproteobacteria</taxon>
        <taxon>Burkholderiales</taxon>
        <taxon>Burkholderiaceae</taxon>
        <taxon>Paraburkholderia</taxon>
    </lineage>
</organism>
<dbReference type="AlphaFoldDB" id="A0A6J5DMF4"/>
<gene>
    <name evidence="1" type="ORF">LMG29739_02000</name>
</gene>
<name>A0A6J5DMF4_9BURK</name>
<dbReference type="RefSeq" id="WP_175110735.1">
    <property type="nucleotide sequence ID" value="NZ_CADIKF010000012.1"/>
</dbReference>
<dbReference type="Pfam" id="PF04957">
    <property type="entry name" value="RMF"/>
    <property type="match status" value="1"/>
</dbReference>
<accession>A0A6J5DMF4</accession>